<evidence type="ECO:0000313" key="4">
    <source>
        <dbReference type="EMBL" id="PZV37520.1"/>
    </source>
</evidence>
<proteinExistence type="predicted"/>
<name>A0A2W7C310_9HYPH</name>
<feature type="transmembrane region" description="Helical" evidence="2">
    <location>
        <begin position="37"/>
        <end position="65"/>
    </location>
</feature>
<keyword evidence="5" id="KW-1185">Reference proteome</keyword>
<reference evidence="5" key="1">
    <citation type="submission" date="2017-03" db="EMBL/GenBank/DDBJ databases">
        <authorList>
            <person name="Safronova V.I."/>
            <person name="Sazanova A.L."/>
            <person name="Chirak E.R."/>
        </authorList>
    </citation>
    <scope>NUCLEOTIDE SEQUENCE [LARGE SCALE GENOMIC DNA]</scope>
    <source>
        <strain evidence="5">Ach-343</strain>
    </source>
</reference>
<dbReference type="NCBIfam" id="NF033537">
    <property type="entry name" value="lasso_biosyn_B2"/>
    <property type="match status" value="1"/>
</dbReference>
<organism evidence="4 5">
    <name type="scientific">Mesorhizobium kowhaii</name>
    <dbReference type="NCBI Taxonomy" id="1300272"/>
    <lineage>
        <taxon>Bacteria</taxon>
        <taxon>Pseudomonadati</taxon>
        <taxon>Pseudomonadota</taxon>
        <taxon>Alphaproteobacteria</taxon>
        <taxon>Hyphomicrobiales</taxon>
        <taxon>Phyllobacteriaceae</taxon>
        <taxon>Mesorhizobium</taxon>
    </lineage>
</organism>
<gene>
    <name evidence="4" type="ORF">B5V02_14590</name>
</gene>
<dbReference type="EMBL" id="MZXV01000032">
    <property type="protein sequence ID" value="PZV37520.1"/>
    <property type="molecule type" value="Genomic_DNA"/>
</dbReference>
<keyword evidence="2" id="KW-0812">Transmembrane</keyword>
<keyword evidence="2" id="KW-0472">Membrane</keyword>
<feature type="region of interest" description="Disordered" evidence="1">
    <location>
        <begin position="1"/>
        <end position="33"/>
    </location>
</feature>
<evidence type="ECO:0000256" key="2">
    <source>
        <dbReference type="SAM" id="Phobius"/>
    </source>
</evidence>
<dbReference type="OrthoDB" id="7569774at2"/>
<dbReference type="InterPro" id="IPR053521">
    <property type="entry name" value="McjB-like"/>
</dbReference>
<protein>
    <recommendedName>
        <fullName evidence="3">Microcin J25-processing protein McjB C-terminal domain-containing protein</fullName>
    </recommendedName>
</protein>
<sequence>MRNLSKQVPQKAMVLRQEPATERSPKQRKRRQGRRSLFGVISLSGSEMIFLGRCLLVVAAVRLGLTLLSYNRVRSLVTRLDARQCASMGELRRVAWGVAAAARFVPHATCLTQALSGQYILARQGNASKIRIGIERGTGEQLKAHAWLVSDNHIVLGGSIDGFAHLVDHGSR</sequence>
<dbReference type="AlphaFoldDB" id="A0A2W7C310"/>
<feature type="domain" description="Microcin J25-processing protein McjB C-terminal" evidence="3">
    <location>
        <begin position="56"/>
        <end position="166"/>
    </location>
</feature>
<accession>A0A2W7C310</accession>
<evidence type="ECO:0000313" key="5">
    <source>
        <dbReference type="Proteomes" id="UP000248616"/>
    </source>
</evidence>
<dbReference type="Proteomes" id="UP000248616">
    <property type="component" value="Unassembled WGS sequence"/>
</dbReference>
<evidence type="ECO:0000256" key="1">
    <source>
        <dbReference type="SAM" id="MobiDB-lite"/>
    </source>
</evidence>
<comment type="caution">
    <text evidence="4">The sequence shown here is derived from an EMBL/GenBank/DDBJ whole genome shotgun (WGS) entry which is preliminary data.</text>
</comment>
<dbReference type="InterPro" id="IPR032708">
    <property type="entry name" value="McjB_C"/>
</dbReference>
<keyword evidence="2" id="KW-1133">Transmembrane helix</keyword>
<dbReference type="Pfam" id="PF13471">
    <property type="entry name" value="Transglut_core3"/>
    <property type="match status" value="1"/>
</dbReference>
<evidence type="ECO:0000259" key="3">
    <source>
        <dbReference type="Pfam" id="PF13471"/>
    </source>
</evidence>